<dbReference type="InterPro" id="IPR013087">
    <property type="entry name" value="Znf_C2H2_type"/>
</dbReference>
<comment type="subcellular location">
    <subcellularLocation>
        <location evidence="1">Nucleus</location>
    </subcellularLocation>
</comment>
<comment type="caution">
    <text evidence="10">The sequence shown here is derived from an EMBL/GenBank/DDBJ whole genome shotgun (WGS) entry which is preliminary data.</text>
</comment>
<dbReference type="Proteomes" id="UP001054837">
    <property type="component" value="Unassembled WGS sequence"/>
</dbReference>
<reference evidence="10 11" key="1">
    <citation type="submission" date="2021-06" db="EMBL/GenBank/DDBJ databases">
        <title>Caerostris darwini draft genome.</title>
        <authorList>
            <person name="Kono N."/>
            <person name="Arakawa K."/>
        </authorList>
    </citation>
    <scope>NUCLEOTIDE SEQUENCE [LARGE SCALE GENOMIC DNA]</scope>
</reference>
<evidence type="ECO:0000256" key="4">
    <source>
        <dbReference type="ARBA" id="ARBA00022771"/>
    </source>
</evidence>
<dbReference type="SMART" id="SM00355">
    <property type="entry name" value="ZnF_C2H2"/>
    <property type="match status" value="3"/>
</dbReference>
<dbReference type="PROSITE" id="PS50157">
    <property type="entry name" value="ZINC_FINGER_C2H2_2"/>
    <property type="match status" value="3"/>
</dbReference>
<evidence type="ECO:0000256" key="6">
    <source>
        <dbReference type="ARBA" id="ARBA00023242"/>
    </source>
</evidence>
<keyword evidence="6" id="KW-0539">Nucleus</keyword>
<dbReference type="InterPro" id="IPR036236">
    <property type="entry name" value="Znf_C2H2_sf"/>
</dbReference>
<accession>A0AAV4MQW4</accession>
<dbReference type="InterPro" id="IPR050527">
    <property type="entry name" value="Snail/Krueppel_Znf"/>
</dbReference>
<comment type="similarity">
    <text evidence="7">Belongs to the snail C2H2-type zinc-finger protein family.</text>
</comment>
<proteinExistence type="inferred from homology"/>
<dbReference type="GO" id="GO:0000981">
    <property type="term" value="F:DNA-binding transcription factor activity, RNA polymerase II-specific"/>
    <property type="evidence" value="ECO:0007669"/>
    <property type="project" value="TreeGrafter"/>
</dbReference>
<dbReference type="PROSITE" id="PS00028">
    <property type="entry name" value="ZINC_FINGER_C2H2_1"/>
    <property type="match status" value="1"/>
</dbReference>
<name>A0AAV4MQW4_9ARAC</name>
<keyword evidence="5" id="KW-0862">Zinc</keyword>
<keyword evidence="4 8" id="KW-0863">Zinc-finger</keyword>
<evidence type="ECO:0000256" key="7">
    <source>
        <dbReference type="ARBA" id="ARBA00037948"/>
    </source>
</evidence>
<dbReference type="PANTHER" id="PTHR24388:SF54">
    <property type="entry name" value="PROTEIN ESCARGOT"/>
    <property type="match status" value="1"/>
</dbReference>
<dbReference type="Gene3D" id="3.30.160.60">
    <property type="entry name" value="Classic Zinc Finger"/>
    <property type="match status" value="2"/>
</dbReference>
<evidence type="ECO:0000256" key="3">
    <source>
        <dbReference type="ARBA" id="ARBA00022737"/>
    </source>
</evidence>
<evidence type="ECO:0000256" key="8">
    <source>
        <dbReference type="PROSITE-ProRule" id="PRU00042"/>
    </source>
</evidence>
<feature type="domain" description="C2H2-type" evidence="9">
    <location>
        <begin position="119"/>
        <end position="147"/>
    </location>
</feature>
<dbReference type="GO" id="GO:0005634">
    <property type="term" value="C:nucleus"/>
    <property type="evidence" value="ECO:0007669"/>
    <property type="project" value="UniProtKB-SubCell"/>
</dbReference>
<dbReference type="EMBL" id="BPLQ01000771">
    <property type="protein sequence ID" value="GIX74799.1"/>
    <property type="molecule type" value="Genomic_DNA"/>
</dbReference>
<keyword evidence="3" id="KW-0677">Repeat</keyword>
<feature type="domain" description="C2H2-type" evidence="9">
    <location>
        <begin position="91"/>
        <end position="114"/>
    </location>
</feature>
<gene>
    <name evidence="10" type="ORF">CDAR_73721</name>
</gene>
<dbReference type="GO" id="GO:0000978">
    <property type="term" value="F:RNA polymerase II cis-regulatory region sequence-specific DNA binding"/>
    <property type="evidence" value="ECO:0007669"/>
    <property type="project" value="TreeGrafter"/>
</dbReference>
<keyword evidence="11" id="KW-1185">Reference proteome</keyword>
<evidence type="ECO:0000313" key="11">
    <source>
        <dbReference type="Proteomes" id="UP001054837"/>
    </source>
</evidence>
<dbReference type="SUPFAM" id="SSF57667">
    <property type="entry name" value="beta-beta-alpha zinc fingers"/>
    <property type="match status" value="2"/>
</dbReference>
<keyword evidence="2" id="KW-0479">Metal-binding</keyword>
<evidence type="ECO:0000256" key="5">
    <source>
        <dbReference type="ARBA" id="ARBA00022833"/>
    </source>
</evidence>
<feature type="domain" description="C2H2-type" evidence="9">
    <location>
        <begin position="148"/>
        <end position="174"/>
    </location>
</feature>
<dbReference type="Pfam" id="PF00096">
    <property type="entry name" value="zf-C2H2"/>
    <property type="match status" value="1"/>
</dbReference>
<organism evidence="10 11">
    <name type="scientific">Caerostris darwini</name>
    <dbReference type="NCBI Taxonomy" id="1538125"/>
    <lineage>
        <taxon>Eukaryota</taxon>
        <taxon>Metazoa</taxon>
        <taxon>Ecdysozoa</taxon>
        <taxon>Arthropoda</taxon>
        <taxon>Chelicerata</taxon>
        <taxon>Arachnida</taxon>
        <taxon>Araneae</taxon>
        <taxon>Araneomorphae</taxon>
        <taxon>Entelegynae</taxon>
        <taxon>Araneoidea</taxon>
        <taxon>Araneidae</taxon>
        <taxon>Caerostris</taxon>
    </lineage>
</organism>
<dbReference type="GO" id="GO:0008270">
    <property type="term" value="F:zinc ion binding"/>
    <property type="evidence" value="ECO:0007669"/>
    <property type="project" value="UniProtKB-KW"/>
</dbReference>
<evidence type="ECO:0000313" key="10">
    <source>
        <dbReference type="EMBL" id="GIX74799.1"/>
    </source>
</evidence>
<sequence>MERMKKASDWLKFCIRNIWWKKKTNCQKLETTLPLQNVHQRGENSLRQRLRSSLHFLEAANLVSVHHYGQNSDYGSYYTSKLLDTGYAKTFPCFICKKVFHRKDHLKVHERIHSTTGYYKCDYCDYSANQLNHVKEHTVRKHTRDFPHMCSCGKGFVTRNSLMIHQMSAHSVEF</sequence>
<evidence type="ECO:0000259" key="9">
    <source>
        <dbReference type="PROSITE" id="PS50157"/>
    </source>
</evidence>
<evidence type="ECO:0000256" key="2">
    <source>
        <dbReference type="ARBA" id="ARBA00022723"/>
    </source>
</evidence>
<evidence type="ECO:0000256" key="1">
    <source>
        <dbReference type="ARBA" id="ARBA00004123"/>
    </source>
</evidence>
<dbReference type="AlphaFoldDB" id="A0AAV4MQW4"/>
<dbReference type="FunFam" id="3.30.160.60:FF:000870">
    <property type="entry name" value="zinc finger protein 197 isoform X1"/>
    <property type="match status" value="1"/>
</dbReference>
<protein>
    <recommendedName>
        <fullName evidence="9">C2H2-type domain-containing protein</fullName>
    </recommendedName>
</protein>
<dbReference type="PANTHER" id="PTHR24388">
    <property type="entry name" value="ZINC FINGER PROTEIN"/>
    <property type="match status" value="1"/>
</dbReference>